<organism evidence="2 3">
    <name type="scientific">Anabaenopsis arnoldii</name>
    <dbReference type="NCBI Taxonomy" id="2152938"/>
    <lineage>
        <taxon>Bacteria</taxon>
        <taxon>Bacillati</taxon>
        <taxon>Cyanobacteriota</taxon>
        <taxon>Cyanophyceae</taxon>
        <taxon>Nostocales</taxon>
        <taxon>Nodulariaceae</taxon>
        <taxon>Anabaenopsis</taxon>
    </lineage>
</organism>
<accession>A0ABT5AQK6</accession>
<evidence type="ECO:0000256" key="1">
    <source>
        <dbReference type="SAM" id="Phobius"/>
    </source>
</evidence>
<name>A0ABT5AQK6_9CYAN</name>
<keyword evidence="1" id="KW-1133">Transmembrane helix</keyword>
<reference evidence="2 3" key="1">
    <citation type="submission" date="2023-01" db="EMBL/GenBank/DDBJ databases">
        <title>Genomes from the Australian National Cyanobacteria Reference Collection.</title>
        <authorList>
            <person name="Willis A."/>
            <person name="Lee E.M.F."/>
        </authorList>
    </citation>
    <scope>NUCLEOTIDE SEQUENCE [LARGE SCALE GENOMIC DNA]</scope>
    <source>
        <strain evidence="2 3">CS-1033</strain>
    </source>
</reference>
<dbReference type="Proteomes" id="UP001212499">
    <property type="component" value="Unassembled WGS sequence"/>
</dbReference>
<keyword evidence="1" id="KW-0472">Membrane</keyword>
<comment type="caution">
    <text evidence="2">The sequence shown here is derived from an EMBL/GenBank/DDBJ whole genome shotgun (WGS) entry which is preliminary data.</text>
</comment>
<sequence>MFKVLRAKIMSFGDALKKGLRWGAYVGLVLGIFIVFFGNSVTTERINELVINVLVIALVTCLSSILGCILALIILGIIGTLQLLNWLLCLLAGSLLSFLTVLISGLVTWVSIALIPILFLLREYLAEKSPKWIDQAIDNAMVVFLTSIFITGLTFVFQHFTGITLRLV</sequence>
<evidence type="ECO:0000313" key="2">
    <source>
        <dbReference type="EMBL" id="MDB9539192.1"/>
    </source>
</evidence>
<proteinExistence type="predicted"/>
<evidence type="ECO:0000313" key="3">
    <source>
        <dbReference type="Proteomes" id="UP001212499"/>
    </source>
</evidence>
<keyword evidence="3" id="KW-1185">Reference proteome</keyword>
<feature type="transmembrane region" description="Helical" evidence="1">
    <location>
        <begin position="20"/>
        <end position="37"/>
    </location>
</feature>
<feature type="transmembrane region" description="Helical" evidence="1">
    <location>
        <begin position="98"/>
        <end position="121"/>
    </location>
</feature>
<feature type="transmembrane region" description="Helical" evidence="1">
    <location>
        <begin position="142"/>
        <end position="160"/>
    </location>
</feature>
<protein>
    <submittedName>
        <fullName evidence="2">Uncharacterized protein</fullName>
    </submittedName>
</protein>
<dbReference type="RefSeq" id="WP_271731974.1">
    <property type="nucleotide sequence ID" value="NZ_JANQDP010000072.1"/>
</dbReference>
<feature type="transmembrane region" description="Helical" evidence="1">
    <location>
        <begin position="49"/>
        <end position="78"/>
    </location>
</feature>
<dbReference type="EMBL" id="JAQMUH010000072">
    <property type="protein sequence ID" value="MDB9539192.1"/>
    <property type="molecule type" value="Genomic_DNA"/>
</dbReference>
<gene>
    <name evidence="2" type="ORF">PN457_05860</name>
</gene>
<keyword evidence="1" id="KW-0812">Transmembrane</keyword>